<sequence>MEHWMDETDYHIMRLLQQNARISISQISKEVSMSQPSVRERIKKLEEKDIISGYTTNYRHQALGRGTTAFFFIKTEQCQALVDFCEQTPVVTDMFRISGEYNYMIKIQTASIEDIGQFQDSIIQFGPSKSLISLKNLIENRILLQAPFLK</sequence>
<dbReference type="SMART" id="SM00344">
    <property type="entry name" value="HTH_ASNC"/>
    <property type="match status" value="1"/>
</dbReference>
<dbReference type="AlphaFoldDB" id="A0A0A3IKJ9"/>
<keyword evidence="1" id="KW-0805">Transcription regulation</keyword>
<dbReference type="Pfam" id="PF01037">
    <property type="entry name" value="AsnC_trans_reg"/>
    <property type="match status" value="1"/>
</dbReference>
<dbReference type="InterPro" id="IPR019887">
    <property type="entry name" value="Tscrpt_reg_AsnC/Lrp_C"/>
</dbReference>
<dbReference type="Gene3D" id="1.10.10.10">
    <property type="entry name" value="Winged helix-like DNA-binding domain superfamily/Winged helix DNA-binding domain"/>
    <property type="match status" value="1"/>
</dbReference>
<keyword evidence="6" id="KW-1185">Reference proteome</keyword>
<dbReference type="Gene3D" id="3.30.70.920">
    <property type="match status" value="1"/>
</dbReference>
<dbReference type="SUPFAM" id="SSF54909">
    <property type="entry name" value="Dimeric alpha+beta barrel"/>
    <property type="match status" value="1"/>
</dbReference>
<dbReference type="PANTHER" id="PTHR30154:SF20">
    <property type="entry name" value="LEUCINE-RESPONSIVE REGULATORY PROTEIN"/>
    <property type="match status" value="1"/>
</dbReference>
<dbReference type="GO" id="GO:0043200">
    <property type="term" value="P:response to amino acid"/>
    <property type="evidence" value="ECO:0007669"/>
    <property type="project" value="TreeGrafter"/>
</dbReference>
<dbReference type="InterPro" id="IPR019888">
    <property type="entry name" value="Tscrpt_reg_AsnC-like"/>
</dbReference>
<evidence type="ECO:0000259" key="4">
    <source>
        <dbReference type="PROSITE" id="PS50956"/>
    </source>
</evidence>
<protein>
    <submittedName>
        <fullName evidence="5">AsnC family transcriptional regulator</fullName>
    </submittedName>
</protein>
<feature type="domain" description="HTH asnC-type" evidence="4">
    <location>
        <begin position="5"/>
        <end position="66"/>
    </location>
</feature>
<evidence type="ECO:0000313" key="5">
    <source>
        <dbReference type="EMBL" id="KGR83333.1"/>
    </source>
</evidence>
<evidence type="ECO:0000256" key="1">
    <source>
        <dbReference type="ARBA" id="ARBA00023015"/>
    </source>
</evidence>
<keyword evidence="2" id="KW-0238">DNA-binding</keyword>
<reference evidence="5 6" key="1">
    <citation type="submission" date="2014-02" db="EMBL/GenBank/DDBJ databases">
        <title>Draft genome sequence of Lysinibacillus odysseyi NBRC 100172.</title>
        <authorList>
            <person name="Zhang F."/>
            <person name="Wang G."/>
            <person name="Zhang L."/>
        </authorList>
    </citation>
    <scope>NUCLEOTIDE SEQUENCE [LARGE SCALE GENOMIC DNA]</scope>
    <source>
        <strain evidence="5 6">NBRC 100172</strain>
    </source>
</reference>
<dbReference type="RefSeq" id="WP_036156416.1">
    <property type="nucleotide sequence ID" value="NZ_AVCX01000003.1"/>
</dbReference>
<evidence type="ECO:0000313" key="6">
    <source>
        <dbReference type="Proteomes" id="UP000030437"/>
    </source>
</evidence>
<gene>
    <name evidence="5" type="ORF">CD32_15955</name>
</gene>
<dbReference type="eggNOG" id="COG1522">
    <property type="taxonomic scope" value="Bacteria"/>
</dbReference>
<dbReference type="PANTHER" id="PTHR30154">
    <property type="entry name" value="LEUCINE-RESPONSIVE REGULATORY PROTEIN"/>
    <property type="match status" value="1"/>
</dbReference>
<dbReference type="InterPro" id="IPR036390">
    <property type="entry name" value="WH_DNA-bd_sf"/>
</dbReference>
<dbReference type="InterPro" id="IPR036388">
    <property type="entry name" value="WH-like_DNA-bd_sf"/>
</dbReference>
<accession>A0A0A3IKJ9</accession>
<evidence type="ECO:0000256" key="3">
    <source>
        <dbReference type="ARBA" id="ARBA00023163"/>
    </source>
</evidence>
<dbReference type="SUPFAM" id="SSF46785">
    <property type="entry name" value="Winged helix' DNA-binding domain"/>
    <property type="match status" value="1"/>
</dbReference>
<dbReference type="CDD" id="cd00090">
    <property type="entry name" value="HTH_ARSR"/>
    <property type="match status" value="1"/>
</dbReference>
<dbReference type="GO" id="GO:0005829">
    <property type="term" value="C:cytosol"/>
    <property type="evidence" value="ECO:0007669"/>
    <property type="project" value="TreeGrafter"/>
</dbReference>
<dbReference type="Proteomes" id="UP000030437">
    <property type="component" value="Unassembled WGS sequence"/>
</dbReference>
<dbReference type="Pfam" id="PF13404">
    <property type="entry name" value="HTH_AsnC-type"/>
    <property type="match status" value="1"/>
</dbReference>
<comment type="caution">
    <text evidence="5">The sequence shown here is derived from an EMBL/GenBank/DDBJ whole genome shotgun (WGS) entry which is preliminary data.</text>
</comment>
<dbReference type="OrthoDB" id="34294at2"/>
<dbReference type="PRINTS" id="PR00033">
    <property type="entry name" value="HTHASNC"/>
</dbReference>
<evidence type="ECO:0000256" key="2">
    <source>
        <dbReference type="ARBA" id="ARBA00023125"/>
    </source>
</evidence>
<dbReference type="STRING" id="1220589.CD32_15955"/>
<proteinExistence type="predicted"/>
<dbReference type="GO" id="GO:0043565">
    <property type="term" value="F:sequence-specific DNA binding"/>
    <property type="evidence" value="ECO:0007669"/>
    <property type="project" value="InterPro"/>
</dbReference>
<dbReference type="PROSITE" id="PS50956">
    <property type="entry name" value="HTH_ASNC_2"/>
    <property type="match status" value="1"/>
</dbReference>
<dbReference type="InterPro" id="IPR011991">
    <property type="entry name" value="ArsR-like_HTH"/>
</dbReference>
<dbReference type="InterPro" id="IPR011008">
    <property type="entry name" value="Dimeric_a/b-barrel"/>
</dbReference>
<organism evidence="5 6">
    <name type="scientific">Lysinibacillus odysseyi 34hs-1 = NBRC 100172</name>
    <dbReference type="NCBI Taxonomy" id="1220589"/>
    <lineage>
        <taxon>Bacteria</taxon>
        <taxon>Bacillati</taxon>
        <taxon>Bacillota</taxon>
        <taxon>Bacilli</taxon>
        <taxon>Bacillales</taxon>
        <taxon>Bacillaceae</taxon>
        <taxon>Lysinibacillus</taxon>
    </lineage>
</organism>
<dbReference type="EMBL" id="JPVP01000058">
    <property type="protein sequence ID" value="KGR83333.1"/>
    <property type="molecule type" value="Genomic_DNA"/>
</dbReference>
<keyword evidence="3" id="KW-0804">Transcription</keyword>
<dbReference type="InterPro" id="IPR000485">
    <property type="entry name" value="AsnC-type_HTH_dom"/>
</dbReference>
<name>A0A0A3IKJ9_9BACI</name>